<keyword evidence="5" id="KW-1185">Reference proteome</keyword>
<reference evidence="4" key="1">
    <citation type="journal article" date="2020" name="Fungal Divers.">
        <title>Resolving the Mortierellaceae phylogeny through synthesis of multi-gene phylogenetics and phylogenomics.</title>
        <authorList>
            <person name="Vandepol N."/>
            <person name="Liber J."/>
            <person name="Desiro A."/>
            <person name="Na H."/>
            <person name="Kennedy M."/>
            <person name="Barry K."/>
            <person name="Grigoriev I.V."/>
            <person name="Miller A.N."/>
            <person name="O'Donnell K."/>
            <person name="Stajich J.E."/>
            <person name="Bonito G."/>
        </authorList>
    </citation>
    <scope>NUCLEOTIDE SEQUENCE</scope>
    <source>
        <strain evidence="4">NVP1</strain>
    </source>
</reference>
<comment type="similarity">
    <text evidence="1 2">Belongs to the peptidase M20A family.</text>
</comment>
<name>A0A9P5VLK2_9FUNG</name>
<dbReference type="EMBL" id="JAAAUY010000324">
    <property type="protein sequence ID" value="KAF9331409.1"/>
    <property type="molecule type" value="Genomic_DNA"/>
</dbReference>
<evidence type="ECO:0000313" key="4">
    <source>
        <dbReference type="EMBL" id="KAF9331409.1"/>
    </source>
</evidence>
<organism evidence="4 5">
    <name type="scientific">Podila minutissima</name>
    <dbReference type="NCBI Taxonomy" id="64525"/>
    <lineage>
        <taxon>Eukaryota</taxon>
        <taxon>Fungi</taxon>
        <taxon>Fungi incertae sedis</taxon>
        <taxon>Mucoromycota</taxon>
        <taxon>Mortierellomycotina</taxon>
        <taxon>Mortierellomycetes</taxon>
        <taxon>Mortierellales</taxon>
        <taxon>Mortierellaceae</taxon>
        <taxon>Podila</taxon>
    </lineage>
</organism>
<dbReference type="Pfam" id="PF07687">
    <property type="entry name" value="M20_dimer"/>
    <property type="match status" value="1"/>
</dbReference>
<dbReference type="InterPro" id="IPR002933">
    <property type="entry name" value="Peptidase_M20"/>
</dbReference>
<sequence length="417" mass="45418">MQKNPAKDLLEAIEKASEDLRQLSLTIHDNPEVGYQETLAHKTLTDYLVKQGFHVTKSACGIETAFIAEYVQLGGEHRHQSKDLDTSAPLRSVGFCSEFDALPEPVGHGCGHNLIAIAGVAAALGLKRALEKNRIRGKVRLLGTPAEETLGGKRPMLERGAFKGLDACLMVHPGPVDILYRNPLGAGRLEVAFHGKAAHASASPWEGINALDAYCMAYNAFGVLRQQTLPSNRIHSIITNGGQAPNIIPELVTGVVMYRATKKEDFEKLHDQLVEILESAAEANGCTVTIEKVMEYLPLNNNALLTDRFGAHMEAFGAHYMGRQVDETYPTGSTDMGNVTHAMPGFHPVFNITSLKGERESGLSTHSILFAERARTETAHKTAIRAGKALSLTGLDVILDAEFTKNVRKEYDASQQQ</sequence>
<dbReference type="NCBIfam" id="TIGR01891">
    <property type="entry name" value="amidohydrolases"/>
    <property type="match status" value="1"/>
</dbReference>
<proteinExistence type="inferred from homology"/>
<dbReference type="Proteomes" id="UP000696485">
    <property type="component" value="Unassembled WGS sequence"/>
</dbReference>
<dbReference type="Pfam" id="PF01546">
    <property type="entry name" value="Peptidase_M20"/>
    <property type="match status" value="1"/>
</dbReference>
<dbReference type="FunFam" id="3.30.70.360:FF:000004">
    <property type="entry name" value="Peptidase M20 domain-containing protein 2"/>
    <property type="match status" value="1"/>
</dbReference>
<gene>
    <name evidence="4" type="ORF">BG006_005724</name>
</gene>
<dbReference type="InterPro" id="IPR036264">
    <property type="entry name" value="Bact_exopeptidase_dim_dom"/>
</dbReference>
<dbReference type="InterPro" id="IPR011650">
    <property type="entry name" value="Peptidase_M20_dimer"/>
</dbReference>
<dbReference type="InterPro" id="IPR052030">
    <property type="entry name" value="Peptidase_M20/M20A_hydrolases"/>
</dbReference>
<dbReference type="SUPFAM" id="SSF53187">
    <property type="entry name" value="Zn-dependent exopeptidases"/>
    <property type="match status" value="1"/>
</dbReference>
<comment type="caution">
    <text evidence="4">The sequence shown here is derived from an EMBL/GenBank/DDBJ whole genome shotgun (WGS) entry which is preliminary data.</text>
</comment>
<evidence type="ECO:0000256" key="2">
    <source>
        <dbReference type="PIRNR" id="PIRNR037226"/>
    </source>
</evidence>
<dbReference type="SUPFAM" id="SSF55031">
    <property type="entry name" value="Bacterial exopeptidase dimerisation domain"/>
    <property type="match status" value="1"/>
</dbReference>
<dbReference type="GO" id="GO:0016805">
    <property type="term" value="F:dipeptidase activity"/>
    <property type="evidence" value="ECO:0007669"/>
    <property type="project" value="InterPro"/>
</dbReference>
<dbReference type="InterPro" id="IPR017439">
    <property type="entry name" value="Amidohydrolase"/>
</dbReference>
<dbReference type="InterPro" id="IPR017144">
    <property type="entry name" value="Xaa-Arg_dipeptidase"/>
</dbReference>
<dbReference type="Gene3D" id="3.40.630.10">
    <property type="entry name" value="Zn peptidases"/>
    <property type="match status" value="1"/>
</dbReference>
<dbReference type="CDD" id="cd05672">
    <property type="entry name" value="M20_ACY1L2-like"/>
    <property type="match status" value="1"/>
</dbReference>
<dbReference type="PIRSF" id="PIRSF037226">
    <property type="entry name" value="Amidohydrolase_ACY1L2_prd"/>
    <property type="match status" value="1"/>
</dbReference>
<dbReference type="PANTHER" id="PTHR30575:SF0">
    <property type="entry name" value="XAA-ARG DIPEPTIDASE"/>
    <property type="match status" value="1"/>
</dbReference>
<dbReference type="Gene3D" id="3.30.70.360">
    <property type="match status" value="1"/>
</dbReference>
<accession>A0A9P5VLK2</accession>
<evidence type="ECO:0000313" key="5">
    <source>
        <dbReference type="Proteomes" id="UP000696485"/>
    </source>
</evidence>
<protein>
    <recommendedName>
        <fullName evidence="2">Peptidase M20 domain-containing protein 2</fullName>
    </recommendedName>
</protein>
<evidence type="ECO:0000256" key="1">
    <source>
        <dbReference type="ARBA" id="ARBA00006247"/>
    </source>
</evidence>
<dbReference type="PANTHER" id="PTHR30575">
    <property type="entry name" value="PEPTIDASE M20"/>
    <property type="match status" value="1"/>
</dbReference>
<evidence type="ECO:0000259" key="3">
    <source>
        <dbReference type="Pfam" id="PF07687"/>
    </source>
</evidence>
<feature type="domain" description="Peptidase M20 dimerisation" evidence="3">
    <location>
        <begin position="185"/>
        <end position="282"/>
    </location>
</feature>
<dbReference type="AlphaFoldDB" id="A0A9P5VLK2"/>